<name>A0AAV4XQQ9_CAEEX</name>
<reference evidence="1 2" key="1">
    <citation type="submission" date="2021-06" db="EMBL/GenBank/DDBJ databases">
        <title>Caerostris extrusa draft genome.</title>
        <authorList>
            <person name="Kono N."/>
            <person name="Arakawa K."/>
        </authorList>
    </citation>
    <scope>NUCLEOTIDE SEQUENCE [LARGE SCALE GENOMIC DNA]</scope>
</reference>
<keyword evidence="2" id="KW-1185">Reference proteome</keyword>
<protein>
    <submittedName>
        <fullName evidence="1">Uncharacterized protein</fullName>
    </submittedName>
</protein>
<dbReference type="Proteomes" id="UP001054945">
    <property type="component" value="Unassembled WGS sequence"/>
</dbReference>
<gene>
    <name evidence="1" type="ORF">CEXT_348871</name>
</gene>
<dbReference type="EMBL" id="BPLR01018108">
    <property type="protein sequence ID" value="GIY96988.1"/>
    <property type="molecule type" value="Genomic_DNA"/>
</dbReference>
<comment type="caution">
    <text evidence="1">The sequence shown here is derived from an EMBL/GenBank/DDBJ whole genome shotgun (WGS) entry which is preliminary data.</text>
</comment>
<organism evidence="1 2">
    <name type="scientific">Caerostris extrusa</name>
    <name type="common">Bark spider</name>
    <name type="synonym">Caerostris bankana</name>
    <dbReference type="NCBI Taxonomy" id="172846"/>
    <lineage>
        <taxon>Eukaryota</taxon>
        <taxon>Metazoa</taxon>
        <taxon>Ecdysozoa</taxon>
        <taxon>Arthropoda</taxon>
        <taxon>Chelicerata</taxon>
        <taxon>Arachnida</taxon>
        <taxon>Araneae</taxon>
        <taxon>Araneomorphae</taxon>
        <taxon>Entelegynae</taxon>
        <taxon>Araneoidea</taxon>
        <taxon>Araneidae</taxon>
        <taxon>Caerostris</taxon>
    </lineage>
</organism>
<proteinExistence type="predicted"/>
<sequence length="146" mass="15942">MIFDGAAPGLQGRKTWMNGSRTKREGGFAYLFVRPGDRGGGWTSPSHSICACEENGKGCGVGWLMEGVEKNLALRRSESIYSKGLAALVVQVLPSCILRQWTLGGIDECAPLWRGCLYARPSSLITGTLVRTLKEKKGSCIFHRIH</sequence>
<dbReference type="AlphaFoldDB" id="A0AAV4XQQ9"/>
<accession>A0AAV4XQQ9</accession>
<evidence type="ECO:0000313" key="1">
    <source>
        <dbReference type="EMBL" id="GIY96988.1"/>
    </source>
</evidence>
<evidence type="ECO:0000313" key="2">
    <source>
        <dbReference type="Proteomes" id="UP001054945"/>
    </source>
</evidence>